<dbReference type="InterPro" id="IPR021109">
    <property type="entry name" value="Peptidase_aspartic_dom_sf"/>
</dbReference>
<name>A0ABV0NV15_9TELE</name>
<evidence type="ECO:0000259" key="3">
    <source>
        <dbReference type="PROSITE" id="PS50158"/>
    </source>
</evidence>
<organism evidence="4 5">
    <name type="scientific">Goodea atripinnis</name>
    <dbReference type="NCBI Taxonomy" id="208336"/>
    <lineage>
        <taxon>Eukaryota</taxon>
        <taxon>Metazoa</taxon>
        <taxon>Chordata</taxon>
        <taxon>Craniata</taxon>
        <taxon>Vertebrata</taxon>
        <taxon>Euteleostomi</taxon>
        <taxon>Actinopterygii</taxon>
        <taxon>Neopterygii</taxon>
        <taxon>Teleostei</taxon>
        <taxon>Neoteleostei</taxon>
        <taxon>Acanthomorphata</taxon>
        <taxon>Ovalentaria</taxon>
        <taxon>Atherinomorphae</taxon>
        <taxon>Cyprinodontiformes</taxon>
        <taxon>Goodeidae</taxon>
        <taxon>Goodea</taxon>
    </lineage>
</organism>
<evidence type="ECO:0000256" key="2">
    <source>
        <dbReference type="SAM" id="MobiDB-lite"/>
    </source>
</evidence>
<accession>A0ABV0NV15</accession>
<comment type="caution">
    <text evidence="4">The sequence shown here is derived from an EMBL/GenBank/DDBJ whole genome shotgun (WGS) entry which is preliminary data.</text>
</comment>
<dbReference type="Gene3D" id="2.40.70.10">
    <property type="entry name" value="Acid Proteases"/>
    <property type="match status" value="1"/>
</dbReference>
<evidence type="ECO:0000256" key="1">
    <source>
        <dbReference type="PROSITE-ProRule" id="PRU00047"/>
    </source>
</evidence>
<dbReference type="InterPro" id="IPR001878">
    <property type="entry name" value="Znf_CCHC"/>
</dbReference>
<sequence length="587" mass="65164">MAAARYPRENYGLETYYSNPSMLLTNVFESAEGIREAHEDGAVTKCEHYNPFLSPFSSTACTPAQHTPSDGLNGAISYGQTPVHRQPLSKLSKTCFLSHQPLSDSEEEGDPRERVPTLSPGQYDGTTSWKEFLHRFESCAEANYWSEKTMTVQLKFCLVGAAGAIVHRNPRSSKWDYRRLVDELEIAHGPSDHAAAVAVELRQRVRKAGEALHNFRYDIYGKMTVAYGDRAEIEQDLIAVEVFTNGLGDAEVVQKLLEQQPATLARAYEIAHTYETTRRAASYVTSVMQPGARNLAERRPRAAMVTAKDKNETITNAASVASPSSDRYVPRTPSASNSCKNFTKGGVRCHNCHGWGHIQKQCPSPHKITKTLPFARTPCDNQEPTVLHLKGQNREMSIHMRLFELEVCAVLDSGARRSVLPLHYYNAIHPDMRPQLQPSMVETLLGVGPGDVPVLGEAQLAVSINNRQVDVDFLVADIAATEALLGHPFLTQAGARLDFGNHRIILFGEQVPYYQTETSPKSHAVRMARTVVVDPGQEYLVKGRVHLRAVAHGDMMLSPFKGFVEKHKVLIVRVLVGAPVFYVLQSH</sequence>
<reference evidence="4 5" key="1">
    <citation type="submission" date="2021-06" db="EMBL/GenBank/DDBJ databases">
        <authorList>
            <person name="Palmer J.M."/>
        </authorList>
    </citation>
    <scope>NUCLEOTIDE SEQUENCE [LARGE SCALE GENOMIC DNA]</scope>
    <source>
        <strain evidence="4 5">GA_2019</strain>
        <tissue evidence="4">Muscle</tissue>
    </source>
</reference>
<dbReference type="EMBL" id="JAHRIO010051212">
    <property type="protein sequence ID" value="MEQ2175249.1"/>
    <property type="molecule type" value="Genomic_DNA"/>
</dbReference>
<keyword evidence="1" id="KW-0863">Zinc-finger</keyword>
<dbReference type="Proteomes" id="UP001476798">
    <property type="component" value="Unassembled WGS sequence"/>
</dbReference>
<proteinExistence type="predicted"/>
<protein>
    <recommendedName>
        <fullName evidence="3">CCHC-type domain-containing protein</fullName>
    </recommendedName>
</protein>
<gene>
    <name evidence="4" type="ORF">GOODEAATRI_016196</name>
</gene>
<keyword evidence="1" id="KW-0479">Metal-binding</keyword>
<keyword evidence="5" id="KW-1185">Reference proteome</keyword>
<feature type="region of interest" description="Disordered" evidence="2">
    <location>
        <begin position="100"/>
        <end position="122"/>
    </location>
</feature>
<dbReference type="PROSITE" id="PS50158">
    <property type="entry name" value="ZF_CCHC"/>
    <property type="match status" value="1"/>
</dbReference>
<feature type="domain" description="CCHC-type" evidence="3">
    <location>
        <begin position="348"/>
        <end position="364"/>
    </location>
</feature>
<dbReference type="SUPFAM" id="SSF57756">
    <property type="entry name" value="Retrovirus zinc finger-like domains"/>
    <property type="match status" value="1"/>
</dbReference>
<dbReference type="PANTHER" id="PTHR19963:SF30">
    <property type="entry name" value="ENDONUCLEASE_EXONUCLEASE_PHOSPHATASE DOMAIN-CONTAINING PROTEIN"/>
    <property type="match status" value="1"/>
</dbReference>
<evidence type="ECO:0000313" key="4">
    <source>
        <dbReference type="EMBL" id="MEQ2175249.1"/>
    </source>
</evidence>
<keyword evidence="1" id="KW-0862">Zinc</keyword>
<dbReference type="PANTHER" id="PTHR19963">
    <property type="entry name" value="CCHC-TYPE DOMAIN-CONTAINING PROTEIN"/>
    <property type="match status" value="1"/>
</dbReference>
<dbReference type="InterPro" id="IPR036875">
    <property type="entry name" value="Znf_CCHC_sf"/>
</dbReference>
<dbReference type="SUPFAM" id="SSF50630">
    <property type="entry name" value="Acid proteases"/>
    <property type="match status" value="1"/>
</dbReference>
<evidence type="ECO:0000313" key="5">
    <source>
        <dbReference type="Proteomes" id="UP001476798"/>
    </source>
</evidence>